<comment type="catalytic activity">
    <reaction evidence="13">
        <text>a quinone + sn-glycerol 3-phosphate = dihydroxyacetone phosphate + a quinol</text>
        <dbReference type="Rhea" id="RHEA:18977"/>
        <dbReference type="ChEBI" id="CHEBI:24646"/>
        <dbReference type="ChEBI" id="CHEBI:57597"/>
        <dbReference type="ChEBI" id="CHEBI:57642"/>
        <dbReference type="ChEBI" id="CHEBI:132124"/>
        <dbReference type="EC" id="1.1.5.3"/>
    </reaction>
</comment>
<dbReference type="GO" id="GO:0009331">
    <property type="term" value="C:glycerol-3-phosphate dehydrogenase (FAD) complex"/>
    <property type="evidence" value="ECO:0007669"/>
    <property type="project" value="InterPro"/>
</dbReference>
<dbReference type="EC" id="1.1.5.3" evidence="7"/>
<keyword evidence="10" id="KW-0274">FAD</keyword>
<dbReference type="InterPro" id="IPR006076">
    <property type="entry name" value="FAD-dep_OxRdtase"/>
</dbReference>
<dbReference type="PROSITE" id="PS00978">
    <property type="entry name" value="FAD_G3PDH_2"/>
    <property type="match status" value="1"/>
</dbReference>
<dbReference type="Proteomes" id="UP000094165">
    <property type="component" value="Unassembled WGS sequence"/>
</dbReference>
<feature type="domain" description="FAD dependent oxidoreductase" evidence="14">
    <location>
        <begin position="10"/>
        <end position="359"/>
    </location>
</feature>
<keyword evidence="11" id="KW-0560">Oxidoreductase</keyword>
<evidence type="ECO:0000256" key="13">
    <source>
        <dbReference type="ARBA" id="ARBA00049055"/>
    </source>
</evidence>
<feature type="domain" description="BFD-like [2Fe-2S]-binding" evidence="15">
    <location>
        <begin position="431"/>
        <end position="484"/>
    </location>
</feature>
<gene>
    <name evidence="16" type="ORF">A130_13370</name>
</gene>
<evidence type="ECO:0000256" key="12">
    <source>
        <dbReference type="ARBA" id="ARBA00023136"/>
    </source>
</evidence>
<evidence type="ECO:0000256" key="7">
    <source>
        <dbReference type="ARBA" id="ARBA00013029"/>
    </source>
</evidence>
<organism evidence="16 17">
    <name type="scientific">Vibrio genomosp. F6 str. FF-238</name>
    <dbReference type="NCBI Taxonomy" id="1191298"/>
    <lineage>
        <taxon>Bacteria</taxon>
        <taxon>Pseudomonadati</taxon>
        <taxon>Pseudomonadota</taxon>
        <taxon>Gammaproteobacteria</taxon>
        <taxon>Vibrionales</taxon>
        <taxon>Vibrionaceae</taxon>
        <taxon>Vibrio</taxon>
    </lineage>
</organism>
<dbReference type="InterPro" id="IPR007419">
    <property type="entry name" value="BFD-like_2Fe2S-bd_dom"/>
</dbReference>
<dbReference type="Pfam" id="PF04324">
    <property type="entry name" value="Fer2_BFD"/>
    <property type="match status" value="1"/>
</dbReference>
<dbReference type="NCBIfam" id="NF008313">
    <property type="entry name" value="PRK11101.1"/>
    <property type="match status" value="1"/>
</dbReference>
<evidence type="ECO:0000256" key="5">
    <source>
        <dbReference type="ARBA" id="ARBA00007330"/>
    </source>
</evidence>
<proteinExistence type="inferred from homology"/>
<evidence type="ECO:0000256" key="9">
    <source>
        <dbReference type="ARBA" id="ARBA00022630"/>
    </source>
</evidence>
<keyword evidence="8" id="KW-1003">Cell membrane</keyword>
<dbReference type="InterPro" id="IPR000447">
    <property type="entry name" value="G3P_DH_FAD-dep"/>
</dbReference>
<sequence length="569" mass="62811">MTTTTRFETDVVIIGGGATGTGIMRDCALRGIPCILLEKDDIASGTTGRNHGLLHSGARYAVTDPESARECIQENQNLKRIAKHCVEDTSGLFITLPEDELSFQSQFISSCNHAGIETEQLTRKQALALEPNVNPDLIGAVKVPDGTLDPFRLCASNVLDAKEHGARLFTHTMVTSLIREGNTVLGVRCLNLRNNHQFEIIAREVINAAGIWGQNICEYAELNIKMFPAKGSLLILDYRINNLVINRCRKPSDADILVPGDTISLIGTTSEHIDYDQIDDLHVTNKEVDILLEEGAKLAPIMANTRVLRAYAGVRPLVAVDDDGSGRNISRGIVLLDHAERDGLNGLTTITGGKLMTYRLMAEHATDLIAHKLDNSAPCTTHLRPLPGSNETPKQKKHTASLAKPVYESAIYRHGERAEAFLSDDKKSQAVICECEMVTAGEIEYAIKNLDVHNLVDLRRRTRLGMGPCQGELCTYRAASLFEEYGNASGTESSQLLKHFLEERWKGIKPIFWGDALREAEFSYWIYEGLFGTGDIPPAVQPQTEENKNTEVNQDEISLNKLGEMYDSI</sequence>
<dbReference type="GO" id="GO:0019563">
    <property type="term" value="P:glycerol catabolic process"/>
    <property type="evidence" value="ECO:0007669"/>
    <property type="project" value="UniProtKB-UniPathway"/>
</dbReference>
<accession>A0A1E5D4F2</accession>
<dbReference type="InterPro" id="IPR041854">
    <property type="entry name" value="BFD-like_2Fe2S-bd_dom_sf"/>
</dbReference>
<dbReference type="PRINTS" id="PR01001">
    <property type="entry name" value="FADG3PDH"/>
</dbReference>
<dbReference type="PANTHER" id="PTHR11985">
    <property type="entry name" value="GLYCEROL-3-PHOSPHATE DEHYDROGENASE"/>
    <property type="match status" value="1"/>
</dbReference>
<dbReference type="Gene3D" id="3.30.9.10">
    <property type="entry name" value="D-Amino Acid Oxidase, subunit A, domain 2"/>
    <property type="match status" value="1"/>
</dbReference>
<dbReference type="NCBIfam" id="TIGR03377">
    <property type="entry name" value="glycerol3P_GlpA"/>
    <property type="match status" value="1"/>
</dbReference>
<dbReference type="AlphaFoldDB" id="A0A1E5D4F2"/>
<dbReference type="GO" id="GO:0004368">
    <property type="term" value="F:glycerol-3-phosphate dehydrogenase (quinone) activity"/>
    <property type="evidence" value="ECO:0007669"/>
    <property type="project" value="UniProtKB-EC"/>
</dbReference>
<dbReference type="SUPFAM" id="SSF51905">
    <property type="entry name" value="FAD/NAD(P)-binding domain"/>
    <property type="match status" value="1"/>
</dbReference>
<comment type="pathway">
    <text evidence="4">Polyol metabolism; glycerol degradation via glycerol kinase pathway; glycerone phosphate from sn-glycerol 3-phosphate (anaerobic route): step 1/1.</text>
</comment>
<name>A0A1E5D4F2_9VIBR</name>
<evidence type="ECO:0000259" key="14">
    <source>
        <dbReference type="Pfam" id="PF01266"/>
    </source>
</evidence>
<dbReference type="EMBL" id="AJYW02000048">
    <property type="protein sequence ID" value="OEE78463.1"/>
    <property type="molecule type" value="Genomic_DNA"/>
</dbReference>
<dbReference type="PANTHER" id="PTHR11985:SF35">
    <property type="entry name" value="ANAEROBIC GLYCEROL-3-PHOSPHATE DEHYDROGENASE SUBUNIT A"/>
    <property type="match status" value="1"/>
</dbReference>
<comment type="subcellular location">
    <subcellularLocation>
        <location evidence="3">Cell membrane</location>
        <topology evidence="3">Peripheral membrane protein</topology>
    </subcellularLocation>
</comment>
<dbReference type="FunFam" id="3.50.50.60:FF:000102">
    <property type="entry name" value="Glycerol-3-phosphate dehydrogenase"/>
    <property type="match status" value="1"/>
</dbReference>
<dbReference type="SUPFAM" id="SSF54373">
    <property type="entry name" value="FAD-linked reductases, C-terminal domain"/>
    <property type="match status" value="1"/>
</dbReference>
<evidence type="ECO:0000256" key="2">
    <source>
        <dbReference type="ARBA" id="ARBA00001974"/>
    </source>
</evidence>
<evidence type="ECO:0000256" key="6">
    <source>
        <dbReference type="ARBA" id="ARBA00011331"/>
    </source>
</evidence>
<dbReference type="Gene3D" id="1.10.10.1100">
    <property type="entry name" value="BFD-like [2Fe-2S]-binding domain"/>
    <property type="match status" value="1"/>
</dbReference>
<comment type="subunit">
    <text evidence="6">Composed of a catalytic GlpA/B dimer and of membrane bound GlpC.</text>
</comment>
<dbReference type="GO" id="GO:0050660">
    <property type="term" value="F:flavin adenine dinucleotide binding"/>
    <property type="evidence" value="ECO:0007669"/>
    <property type="project" value="InterPro"/>
</dbReference>
<protein>
    <recommendedName>
        <fullName evidence="7">glycerol-3-phosphate dehydrogenase</fullName>
        <ecNumber evidence="7">1.1.5.3</ecNumber>
    </recommendedName>
</protein>
<dbReference type="InterPro" id="IPR017752">
    <property type="entry name" value="G3P_DH_GlpA_su"/>
</dbReference>
<dbReference type="GO" id="GO:0005886">
    <property type="term" value="C:plasma membrane"/>
    <property type="evidence" value="ECO:0007669"/>
    <property type="project" value="UniProtKB-SubCell"/>
</dbReference>
<evidence type="ECO:0000256" key="4">
    <source>
        <dbReference type="ARBA" id="ARBA00005157"/>
    </source>
</evidence>
<comment type="similarity">
    <text evidence="5">Belongs to the FAD-dependent glycerol-3-phosphate dehydrogenase family.</text>
</comment>
<comment type="cofactor">
    <cofactor evidence="1">
        <name>FMN</name>
        <dbReference type="ChEBI" id="CHEBI:58210"/>
    </cofactor>
</comment>
<evidence type="ECO:0000313" key="17">
    <source>
        <dbReference type="Proteomes" id="UP000094165"/>
    </source>
</evidence>
<dbReference type="Pfam" id="PF01266">
    <property type="entry name" value="DAO"/>
    <property type="match status" value="1"/>
</dbReference>
<keyword evidence="17" id="KW-1185">Reference proteome</keyword>
<dbReference type="InterPro" id="IPR036188">
    <property type="entry name" value="FAD/NAD-bd_sf"/>
</dbReference>
<dbReference type="GO" id="GO:0010181">
    <property type="term" value="F:FMN binding"/>
    <property type="evidence" value="ECO:0007669"/>
    <property type="project" value="InterPro"/>
</dbReference>
<dbReference type="CDD" id="cd19946">
    <property type="entry name" value="GlpA-like_Fer2_BFD-like"/>
    <property type="match status" value="1"/>
</dbReference>
<dbReference type="FunFam" id="3.50.50.60:FF:000096">
    <property type="entry name" value="Glycerol-3-phosphate dehydrogenase"/>
    <property type="match status" value="1"/>
</dbReference>
<evidence type="ECO:0000256" key="1">
    <source>
        <dbReference type="ARBA" id="ARBA00001917"/>
    </source>
</evidence>
<evidence type="ECO:0000256" key="10">
    <source>
        <dbReference type="ARBA" id="ARBA00022827"/>
    </source>
</evidence>
<dbReference type="Gene3D" id="3.50.50.60">
    <property type="entry name" value="FAD/NAD(P)-binding domain"/>
    <property type="match status" value="1"/>
</dbReference>
<evidence type="ECO:0000313" key="16">
    <source>
        <dbReference type="EMBL" id="OEE78463.1"/>
    </source>
</evidence>
<comment type="caution">
    <text evidence="16">The sequence shown here is derived from an EMBL/GenBank/DDBJ whole genome shotgun (WGS) entry which is preliminary data.</text>
</comment>
<dbReference type="GO" id="GO:0046168">
    <property type="term" value="P:glycerol-3-phosphate catabolic process"/>
    <property type="evidence" value="ECO:0007669"/>
    <property type="project" value="TreeGrafter"/>
</dbReference>
<keyword evidence="12" id="KW-0472">Membrane</keyword>
<comment type="cofactor">
    <cofactor evidence="2">
        <name>FAD</name>
        <dbReference type="ChEBI" id="CHEBI:57692"/>
    </cofactor>
</comment>
<evidence type="ECO:0000256" key="11">
    <source>
        <dbReference type="ARBA" id="ARBA00023002"/>
    </source>
</evidence>
<reference evidence="16 17" key="1">
    <citation type="journal article" date="2012" name="Science">
        <title>Ecological populations of bacteria act as socially cohesive units of antibiotic production and resistance.</title>
        <authorList>
            <person name="Cordero O.X."/>
            <person name="Wildschutte H."/>
            <person name="Kirkup B."/>
            <person name="Proehl S."/>
            <person name="Ngo L."/>
            <person name="Hussain F."/>
            <person name="Le Roux F."/>
            <person name="Mincer T."/>
            <person name="Polz M.F."/>
        </authorList>
    </citation>
    <scope>NUCLEOTIDE SEQUENCE [LARGE SCALE GENOMIC DNA]</scope>
    <source>
        <strain evidence="16 17">FF-238</strain>
    </source>
</reference>
<dbReference type="UniPathway" id="UPA00618">
    <property type="reaction ID" value="UER00673"/>
</dbReference>
<evidence type="ECO:0000259" key="15">
    <source>
        <dbReference type="Pfam" id="PF04324"/>
    </source>
</evidence>
<keyword evidence="9" id="KW-0285">Flavoprotein</keyword>
<dbReference type="RefSeq" id="WP_017051888.1">
    <property type="nucleotide sequence ID" value="NZ_AJYW02000048.1"/>
</dbReference>
<evidence type="ECO:0000256" key="3">
    <source>
        <dbReference type="ARBA" id="ARBA00004202"/>
    </source>
</evidence>
<evidence type="ECO:0000256" key="8">
    <source>
        <dbReference type="ARBA" id="ARBA00022475"/>
    </source>
</evidence>